<proteinExistence type="predicted"/>
<name>J9D3P0_EDHAE</name>
<dbReference type="EMBL" id="AFBI03000070">
    <property type="protein sequence ID" value="EJW02451.1"/>
    <property type="molecule type" value="Genomic_DNA"/>
</dbReference>
<dbReference type="HOGENOM" id="CLU_333174_0_0_1"/>
<protein>
    <submittedName>
        <fullName evidence="1">Uncharacterized protein</fullName>
    </submittedName>
</protein>
<dbReference type="VEuPathDB" id="MicrosporidiaDB:EDEG_03124"/>
<comment type="caution">
    <text evidence="1">The sequence shown here is derived from an EMBL/GenBank/DDBJ whole genome shotgun (WGS) entry which is preliminary data.</text>
</comment>
<gene>
    <name evidence="1" type="ORF">EDEG_03124</name>
</gene>
<accession>J9D3P0</accession>
<evidence type="ECO:0000313" key="2">
    <source>
        <dbReference type="Proteomes" id="UP000003163"/>
    </source>
</evidence>
<reference evidence="1 2" key="1">
    <citation type="submission" date="2011-08" db="EMBL/GenBank/DDBJ databases">
        <authorList>
            <person name="Liu Z.J."/>
            <person name="Shi F.L."/>
            <person name="Lu J.Q."/>
            <person name="Li M."/>
            <person name="Wang Z.L."/>
        </authorList>
    </citation>
    <scope>NUCLEOTIDE SEQUENCE [LARGE SCALE GENOMIC DNA]</scope>
    <source>
        <strain evidence="1 2">USNM 41457</strain>
    </source>
</reference>
<organism evidence="1 2">
    <name type="scientific">Edhazardia aedis (strain USNM 41457)</name>
    <name type="common">Microsporidian parasite</name>
    <dbReference type="NCBI Taxonomy" id="1003232"/>
    <lineage>
        <taxon>Eukaryota</taxon>
        <taxon>Fungi</taxon>
        <taxon>Fungi incertae sedis</taxon>
        <taxon>Microsporidia</taxon>
        <taxon>Edhazardia</taxon>
    </lineage>
</organism>
<reference evidence="2" key="2">
    <citation type="submission" date="2015-07" db="EMBL/GenBank/DDBJ databases">
        <title>Contrasting host-pathogen interactions and genome evolution in two generalist and specialist microsporidian pathogens of mosquitoes.</title>
        <authorList>
            <consortium name="The Broad Institute Genomics Platform"/>
            <consortium name="The Broad Institute Genome Sequencing Center for Infectious Disease"/>
            <person name="Cuomo C.A."/>
            <person name="Sanscrainte N.D."/>
            <person name="Goldberg J.M."/>
            <person name="Heiman D."/>
            <person name="Young S."/>
            <person name="Zeng Q."/>
            <person name="Becnel J.J."/>
            <person name="Birren B.W."/>
        </authorList>
    </citation>
    <scope>NUCLEOTIDE SEQUENCE [LARGE SCALE GENOMIC DNA]</scope>
    <source>
        <strain evidence="2">USNM 41457</strain>
    </source>
</reference>
<dbReference type="InParanoid" id="J9D3P0"/>
<dbReference type="AlphaFoldDB" id="J9D3P0"/>
<keyword evidence="2" id="KW-1185">Reference proteome</keyword>
<evidence type="ECO:0000313" key="1">
    <source>
        <dbReference type="EMBL" id="EJW02451.1"/>
    </source>
</evidence>
<sequence>MMTFECLHTKILTKNKKKRISKISMINYSFFHKQTAKKMRYLVSNIEWIFRSRYYSKFLIQCYIFISVVGCSIIDKEKFLLPKIFGTAYQNLTKNISNVVKNDNSILSISLKNTMDKNNVLRFLDDNILSDKMKEIFKCNTEFKLTILHLNLDDIFYTNDIDKSRLLDSAHNEITKKLHEENIKNVANNYFYTFQKMYKITELKRTISNMVKSLFLNENHVLEENLEKCQIPLLDAANNTKIRVFSFISFDYLSYFDIETLLRTVNLRANFSNEYTCKKFFYFIGHLRNKESSLTNYTTLCQHFMKYNFLGSLYYYKPWSRPQERDFSGYIECSNVLDENGNHTYTTDSISFLSPKCFLQQFMLFLEENIDFLYRNSQYTCFYSSHNLNVMSANIYTKSLTNEEITGSLEMYESIVKCSWEPRKFYNFLHKFKHPSEDFRNILIHHVFYEISAIKKFRYCKLIRFADINGEIIPIPSNENCKQIETNYSNFIQFVTESLYKLLYSFKYNCNAFNPSKLNNSVILVNAHHEIHNTNILLSYKDYKITIKRVINNILLEFLKHKENCSFRFYYGFIDEHSNFPSEKKNNHEQNNIFGTPLQNYFDQNHKIVKLEKKFCKTFIYTENIDASAQNLNVIEFVQSIIKYVDSTLNDNPTQKNDIILDFGILNDKRYVFYLKYSYFYGIEVSFSEAVKIVFIEIIEYLKKIVTENNEVVLKIVENNQNFLYTKLNTILIHIFNIFMENLYLKYHVIEDYIDKNITLNDLNQMITNSSLYEHIQNQKRGGVLHKNAPFVNYCRKTYEFREQLAENEKLIKKAVTECIFQVIYQCQIEVKTCVFFLDNKYTDEINRKIRKINECLNSDVFTDSG</sequence>
<dbReference type="Proteomes" id="UP000003163">
    <property type="component" value="Unassembled WGS sequence"/>
</dbReference>